<organism evidence="10 11">
    <name type="scientific">Diatraea saccharalis</name>
    <name type="common">sugarcane borer</name>
    <dbReference type="NCBI Taxonomy" id="40085"/>
    <lineage>
        <taxon>Eukaryota</taxon>
        <taxon>Metazoa</taxon>
        <taxon>Ecdysozoa</taxon>
        <taxon>Arthropoda</taxon>
        <taxon>Hexapoda</taxon>
        <taxon>Insecta</taxon>
        <taxon>Pterygota</taxon>
        <taxon>Neoptera</taxon>
        <taxon>Endopterygota</taxon>
        <taxon>Lepidoptera</taxon>
        <taxon>Glossata</taxon>
        <taxon>Ditrysia</taxon>
        <taxon>Pyraloidea</taxon>
        <taxon>Crambidae</taxon>
        <taxon>Crambinae</taxon>
        <taxon>Diatraea</taxon>
    </lineage>
</organism>
<feature type="region of interest" description="Disordered" evidence="7">
    <location>
        <begin position="140"/>
        <end position="163"/>
    </location>
</feature>
<dbReference type="InterPro" id="IPR013087">
    <property type="entry name" value="Znf_C2H2_type"/>
</dbReference>
<feature type="binding site" evidence="6">
    <location>
        <position position="12"/>
    </location>
    <ligand>
        <name>Zn(2+)</name>
        <dbReference type="ChEBI" id="CHEBI:29105"/>
    </ligand>
</feature>
<name>A0A9N9WF32_9NEOP</name>
<evidence type="ECO:0000256" key="6">
    <source>
        <dbReference type="PROSITE-ProRule" id="PRU01263"/>
    </source>
</evidence>
<dbReference type="PROSITE" id="PS00028">
    <property type="entry name" value="ZINC_FINGER_C2H2_1"/>
    <property type="match status" value="5"/>
</dbReference>
<evidence type="ECO:0000256" key="2">
    <source>
        <dbReference type="ARBA" id="ARBA00022737"/>
    </source>
</evidence>
<dbReference type="Gene3D" id="3.40.1800.20">
    <property type="match status" value="1"/>
</dbReference>
<feature type="domain" description="C2H2-type" evidence="8">
    <location>
        <begin position="386"/>
        <end position="414"/>
    </location>
</feature>
<evidence type="ECO:0000256" key="7">
    <source>
        <dbReference type="SAM" id="MobiDB-lite"/>
    </source>
</evidence>
<dbReference type="Gene3D" id="3.30.160.60">
    <property type="entry name" value="Classic Zinc Finger"/>
    <property type="match status" value="4"/>
</dbReference>
<evidence type="ECO:0000259" key="9">
    <source>
        <dbReference type="PROSITE" id="PS51915"/>
    </source>
</evidence>
<proteinExistence type="predicted"/>
<feature type="domain" description="C2H2-type" evidence="8">
    <location>
        <begin position="273"/>
        <end position="300"/>
    </location>
</feature>
<dbReference type="OrthoDB" id="8922241at2759"/>
<reference evidence="10" key="2">
    <citation type="submission" date="2022-10" db="EMBL/GenBank/DDBJ databases">
        <authorList>
            <consortium name="ENA_rothamsted_submissions"/>
            <consortium name="culmorum"/>
            <person name="King R."/>
        </authorList>
    </citation>
    <scope>NUCLEOTIDE SEQUENCE</scope>
</reference>
<gene>
    <name evidence="10" type="ORF">DIATSA_LOCUS9862</name>
</gene>
<feature type="compositionally biased region" description="Low complexity" evidence="7">
    <location>
        <begin position="148"/>
        <end position="162"/>
    </location>
</feature>
<reference evidence="10" key="1">
    <citation type="submission" date="2021-12" db="EMBL/GenBank/DDBJ databases">
        <authorList>
            <person name="King R."/>
        </authorList>
    </citation>
    <scope>NUCLEOTIDE SEQUENCE</scope>
</reference>
<dbReference type="PROSITE" id="PS50157">
    <property type="entry name" value="ZINC_FINGER_C2H2_2"/>
    <property type="match status" value="6"/>
</dbReference>
<dbReference type="PANTHER" id="PTHR24379:SF121">
    <property type="entry name" value="C2H2-TYPE DOMAIN-CONTAINING PROTEIN"/>
    <property type="match status" value="1"/>
</dbReference>
<dbReference type="FunFam" id="3.30.160.60:FF:000624">
    <property type="entry name" value="zinc finger protein 697"/>
    <property type="match status" value="1"/>
</dbReference>
<dbReference type="SUPFAM" id="SSF57716">
    <property type="entry name" value="Glucocorticoid receptor-like (DNA-binding domain)"/>
    <property type="match status" value="1"/>
</dbReference>
<evidence type="ECO:0000259" key="8">
    <source>
        <dbReference type="PROSITE" id="PS50157"/>
    </source>
</evidence>
<dbReference type="GO" id="GO:0008270">
    <property type="term" value="F:zinc ion binding"/>
    <property type="evidence" value="ECO:0007669"/>
    <property type="project" value="UniProtKB-UniRule"/>
</dbReference>
<dbReference type="SMART" id="SM00355">
    <property type="entry name" value="ZnF_C2H2"/>
    <property type="match status" value="6"/>
</dbReference>
<evidence type="ECO:0000313" key="11">
    <source>
        <dbReference type="Proteomes" id="UP001153714"/>
    </source>
</evidence>
<keyword evidence="4 6" id="KW-0862">Zinc</keyword>
<feature type="domain" description="ZAD" evidence="9">
    <location>
        <begin position="10"/>
        <end position="89"/>
    </location>
</feature>
<accession>A0A9N9WF32</accession>
<evidence type="ECO:0000256" key="4">
    <source>
        <dbReference type="ARBA" id="ARBA00022833"/>
    </source>
</evidence>
<evidence type="ECO:0000313" key="10">
    <source>
        <dbReference type="EMBL" id="CAG9792316.1"/>
    </source>
</evidence>
<dbReference type="GO" id="GO:0005634">
    <property type="term" value="C:nucleus"/>
    <property type="evidence" value="ECO:0007669"/>
    <property type="project" value="InterPro"/>
</dbReference>
<feature type="domain" description="C2H2-type" evidence="8">
    <location>
        <begin position="330"/>
        <end position="357"/>
    </location>
</feature>
<dbReference type="SUPFAM" id="SSF57667">
    <property type="entry name" value="beta-beta-alpha zinc fingers"/>
    <property type="match status" value="3"/>
</dbReference>
<dbReference type="InterPro" id="IPR012934">
    <property type="entry name" value="Znf_AD"/>
</dbReference>
<sequence length="435" mass="51188">MASYQEVYKKLCRICLSYDTKEGMVSLTEKNNEDGISPYGKAVLIFAKISLKPNNNFPTFMCKNCLILLKQSISFKLRCERSEKQLMKCAEIYQTTKNDGTKFEEIVVDNIIFSKYFPDEAAGKINISQYDNQNVNDIRQETDEESEQVVSSSFSEQSDNEQIYQESDVDSSDEILNVMEANIGQYPRVKSVDYKSYIHQKMIRRKRRLVKIIAKQDTSRRAQNALKLKRLKMQILSRSAILKEKLVCETCNKAFANKNTYRYHMQKHNGYNYICEHCGKGFPLVAELNLHQLARHGTGPYIQCKLCNFKASRKHDLIEHERLHTGERPYTCDKCGLTFRRRAIWRKHMIYHTEKTVQCPHCPKKFYRQGEMLSHMNGMHERLYLYSCHKCDTQYAKTASVRRHLTEKHGIPREEQGRIIRINKRRFECNEMKRC</sequence>
<feature type="binding site" evidence="6">
    <location>
        <position position="62"/>
    </location>
    <ligand>
        <name>Zn(2+)</name>
        <dbReference type="ChEBI" id="CHEBI:29105"/>
    </ligand>
</feature>
<feature type="domain" description="C2H2-type" evidence="8">
    <location>
        <begin position="357"/>
        <end position="380"/>
    </location>
</feature>
<feature type="domain" description="C2H2-type" evidence="8">
    <location>
        <begin position="246"/>
        <end position="273"/>
    </location>
</feature>
<evidence type="ECO:0000256" key="3">
    <source>
        <dbReference type="ARBA" id="ARBA00022771"/>
    </source>
</evidence>
<feature type="binding site" evidence="6">
    <location>
        <position position="65"/>
    </location>
    <ligand>
        <name>Zn(2+)</name>
        <dbReference type="ChEBI" id="CHEBI:29105"/>
    </ligand>
</feature>
<feature type="binding site" evidence="6">
    <location>
        <position position="15"/>
    </location>
    <ligand>
        <name>Zn(2+)</name>
        <dbReference type="ChEBI" id="CHEBI:29105"/>
    </ligand>
</feature>
<protein>
    <submittedName>
        <fullName evidence="10">Uncharacterized protein</fullName>
    </submittedName>
</protein>
<dbReference type="InterPro" id="IPR036236">
    <property type="entry name" value="Znf_C2H2_sf"/>
</dbReference>
<dbReference type="PROSITE" id="PS51915">
    <property type="entry name" value="ZAD"/>
    <property type="match status" value="1"/>
</dbReference>
<keyword evidence="11" id="KW-1185">Reference proteome</keyword>
<dbReference type="PANTHER" id="PTHR24379">
    <property type="entry name" value="KRAB AND ZINC FINGER DOMAIN-CONTAINING"/>
    <property type="match status" value="1"/>
</dbReference>
<keyword evidence="2" id="KW-0677">Repeat</keyword>
<dbReference type="EMBL" id="OU893335">
    <property type="protein sequence ID" value="CAG9792316.1"/>
    <property type="molecule type" value="Genomic_DNA"/>
</dbReference>
<dbReference type="AlphaFoldDB" id="A0A9N9WF32"/>
<dbReference type="Pfam" id="PF07776">
    <property type="entry name" value="zf-AD"/>
    <property type="match status" value="1"/>
</dbReference>
<keyword evidence="3 5" id="KW-0863">Zinc-finger</keyword>
<evidence type="ECO:0000256" key="1">
    <source>
        <dbReference type="ARBA" id="ARBA00022723"/>
    </source>
</evidence>
<feature type="domain" description="C2H2-type" evidence="8">
    <location>
        <begin position="302"/>
        <end position="329"/>
    </location>
</feature>
<dbReference type="SMART" id="SM00868">
    <property type="entry name" value="zf-AD"/>
    <property type="match status" value="1"/>
</dbReference>
<dbReference type="Proteomes" id="UP001153714">
    <property type="component" value="Chromosome 4"/>
</dbReference>
<evidence type="ECO:0000256" key="5">
    <source>
        <dbReference type="PROSITE-ProRule" id="PRU00042"/>
    </source>
</evidence>
<keyword evidence="1 6" id="KW-0479">Metal-binding</keyword>
<dbReference type="Pfam" id="PF00096">
    <property type="entry name" value="zf-C2H2"/>
    <property type="match status" value="3"/>
</dbReference>